<organism evidence="2 3">
    <name type="scientific">Hyaloscypha hepaticicola</name>
    <dbReference type="NCBI Taxonomy" id="2082293"/>
    <lineage>
        <taxon>Eukaryota</taxon>
        <taxon>Fungi</taxon>
        <taxon>Dikarya</taxon>
        <taxon>Ascomycota</taxon>
        <taxon>Pezizomycotina</taxon>
        <taxon>Leotiomycetes</taxon>
        <taxon>Helotiales</taxon>
        <taxon>Hyaloscyphaceae</taxon>
        <taxon>Hyaloscypha</taxon>
    </lineage>
</organism>
<dbReference type="AlphaFoldDB" id="A0A2J6PQT5"/>
<dbReference type="EMBL" id="KZ613506">
    <property type="protein sequence ID" value="PMD16392.1"/>
    <property type="molecule type" value="Genomic_DNA"/>
</dbReference>
<keyword evidence="1" id="KW-0472">Membrane</keyword>
<keyword evidence="1" id="KW-1133">Transmembrane helix</keyword>
<evidence type="ECO:0000256" key="1">
    <source>
        <dbReference type="SAM" id="Phobius"/>
    </source>
</evidence>
<protein>
    <submittedName>
        <fullName evidence="2">Uncharacterized protein</fullName>
    </submittedName>
</protein>
<keyword evidence="1" id="KW-0812">Transmembrane</keyword>
<accession>A0A2J6PQT5</accession>
<reference evidence="2 3" key="1">
    <citation type="submission" date="2016-05" db="EMBL/GenBank/DDBJ databases">
        <title>A degradative enzymes factory behind the ericoid mycorrhizal symbiosis.</title>
        <authorList>
            <consortium name="DOE Joint Genome Institute"/>
            <person name="Martino E."/>
            <person name="Morin E."/>
            <person name="Grelet G."/>
            <person name="Kuo A."/>
            <person name="Kohler A."/>
            <person name="Daghino S."/>
            <person name="Barry K."/>
            <person name="Choi C."/>
            <person name="Cichocki N."/>
            <person name="Clum A."/>
            <person name="Copeland A."/>
            <person name="Hainaut M."/>
            <person name="Haridas S."/>
            <person name="Labutti K."/>
            <person name="Lindquist E."/>
            <person name="Lipzen A."/>
            <person name="Khouja H.-R."/>
            <person name="Murat C."/>
            <person name="Ohm R."/>
            <person name="Olson A."/>
            <person name="Spatafora J."/>
            <person name="Veneault-Fourrey C."/>
            <person name="Henrissat B."/>
            <person name="Grigoriev I."/>
            <person name="Martin F."/>
            <person name="Perotto S."/>
        </authorList>
    </citation>
    <scope>NUCLEOTIDE SEQUENCE [LARGE SCALE GENOMIC DNA]</scope>
    <source>
        <strain evidence="2 3">UAMH 7357</strain>
    </source>
</reference>
<dbReference type="Proteomes" id="UP000235672">
    <property type="component" value="Unassembled WGS sequence"/>
</dbReference>
<evidence type="ECO:0000313" key="2">
    <source>
        <dbReference type="EMBL" id="PMD16392.1"/>
    </source>
</evidence>
<gene>
    <name evidence="2" type="ORF">NA56DRAFT_316789</name>
</gene>
<feature type="transmembrane region" description="Helical" evidence="1">
    <location>
        <begin position="80"/>
        <end position="104"/>
    </location>
</feature>
<name>A0A2J6PQT5_9HELO</name>
<keyword evidence="3" id="KW-1185">Reference proteome</keyword>
<evidence type="ECO:0000313" key="3">
    <source>
        <dbReference type="Proteomes" id="UP000235672"/>
    </source>
</evidence>
<proteinExistence type="predicted"/>
<sequence length="107" mass="12076">MDWIGRGSVYSFSLMKTASNSAMNRIHNSLSSHPYFLNSSSESEFRVDRSCHVTPNAIYGLKSLTSISWHSWHSLERARILLHIAYFTLAGLALVLALLIFVSIKVF</sequence>